<dbReference type="OrthoDB" id="8926130at2"/>
<dbReference type="HOGENOM" id="CLU_2013402_0_0_6"/>
<evidence type="ECO:0000313" key="2">
    <source>
        <dbReference type="Proteomes" id="UP000030341"/>
    </source>
</evidence>
<keyword evidence="2" id="KW-1185">Reference proteome</keyword>
<name>A0A0A7EMU1_9GAMM</name>
<dbReference type="EMBL" id="CP009889">
    <property type="protein sequence ID" value="AIY67282.1"/>
    <property type="molecule type" value="Genomic_DNA"/>
</dbReference>
<protein>
    <recommendedName>
        <fullName evidence="3">Fe2OG dioxygenase domain-containing protein</fullName>
    </recommendedName>
</protein>
<dbReference type="Proteomes" id="UP000030341">
    <property type="component" value="Chromosome 2"/>
</dbReference>
<dbReference type="STRING" id="1348114.OM33_19755"/>
<dbReference type="AlphaFoldDB" id="A0A0A7EMU1"/>
<organism evidence="1 2">
    <name type="scientific">Pseudoalteromonas piratica</name>
    <dbReference type="NCBI Taxonomy" id="1348114"/>
    <lineage>
        <taxon>Bacteria</taxon>
        <taxon>Pseudomonadati</taxon>
        <taxon>Pseudomonadota</taxon>
        <taxon>Gammaproteobacteria</taxon>
        <taxon>Alteromonadales</taxon>
        <taxon>Pseudoalteromonadaceae</taxon>
        <taxon>Pseudoalteromonas</taxon>
    </lineage>
</organism>
<proteinExistence type="predicted"/>
<sequence length="117" mass="13499">MSIFGKLFRWERGRQNTGYDKMLLCGAIWPIRFDTYLIKFPEGSEIPPHTDNVTSGKHFRLNIVLKHAKVGGEFICSNPIFETKRIKLFRPDTCEHQVSKIVTGNRYILSIGWIKGS</sequence>
<reference evidence="1 2" key="1">
    <citation type="submission" date="2014-11" db="EMBL/GenBank/DDBJ databases">
        <title>Complete Genome Sequence of Pseudoalteromonas sp. Strain OCN003 Isolated from Kaneohe Bay, Oahu, Hawaii.</title>
        <authorList>
            <person name="Beurmann S."/>
            <person name="Videau P."/>
            <person name="Ushijima B."/>
            <person name="Smith A.M."/>
            <person name="Aeby G.S."/>
            <person name="Callahan S.M."/>
            <person name="Belcaid M."/>
        </authorList>
    </citation>
    <scope>NUCLEOTIDE SEQUENCE [LARGE SCALE GENOMIC DNA]</scope>
    <source>
        <strain evidence="1 2">OCN003</strain>
    </source>
</reference>
<accession>A0A0A7EMU1</accession>
<evidence type="ECO:0008006" key="3">
    <source>
        <dbReference type="Google" id="ProtNLM"/>
    </source>
</evidence>
<evidence type="ECO:0000313" key="1">
    <source>
        <dbReference type="EMBL" id="AIY67282.1"/>
    </source>
</evidence>
<dbReference type="RefSeq" id="WP_040136151.1">
    <property type="nucleotide sequence ID" value="NZ_CP009889.1"/>
</dbReference>
<dbReference type="KEGG" id="pseo:OM33_19755"/>
<gene>
    <name evidence="1" type="ORF">OM33_19755</name>
</gene>
<dbReference type="eggNOG" id="ENOG5031C5B">
    <property type="taxonomic scope" value="Bacteria"/>
</dbReference>